<feature type="compositionally biased region" description="Basic residues" evidence="9">
    <location>
        <begin position="250"/>
        <end position="263"/>
    </location>
</feature>
<evidence type="ECO:0000256" key="3">
    <source>
        <dbReference type="ARBA" id="ARBA00022980"/>
    </source>
</evidence>
<sequence length="1134" mass="126428">MFLKNVPPVIALHTEWRSYRSAQTFSLPVCFNDSDSDISSTGTPIPEKVQMIIESLRSTQSSLDTNNDYRDSMQMNQARAKCCDGKTKNETHKVKQKITMVDAKAVSERSDAAQMESLFRDSDSDDSVDRGIEEAIQEYLKERSDHGGSLTNNSAQCHKTPTRGDVVTLEQALKKNESSLQSLSTAPKELESLHYSQDVKVNAGKRSRCSSSSSGSSDDSFDQSIQEEIRRFLTEKKEKTAVVPIAKKPKLSRKDMSHRKSKRKMEAASGKLQVSKQIRKDVPRFDSEKKTNGNKVLTASNHLQQIVKSSQSMSTDKCRRREKSPGSNLKKAAVSKPFVSKNPALFQIKNEHVGFCPNQPRPQHHRSSVKEENETDSSSDDGIEEAILRYQLEKQKEKCENLKFSRPSETKQHHVSLEPSSIADIQIVKIQKGLSKKKKKQEKQTTLLVPDASSSLNKQLGSHEIKGNDVASTSGNDPDPNVRGSLTVNTTAELMCAEAILDISKAVMPPNFDHVIKFTDPCVNPTSLPQENMPYSSENSNNSSVDSDDGIEQEIRKFLEMKAQMNKQEPDTGILTQKESSMAPQKKKLDSSQTMKHRLSLTHKRRRKEEELNLNDSAMPLAISRAGEVFEKSAVPLSEEVVGDKSSSLDSDEDLDAATKDLLKTKRKVKKKTRDLKLKSKKTVHFGAVQLCSLDLPETEKKKNTLLQESAGANHRTKSGIAKRSRVMSAHHTADKNVKTKLKRNTSKHLNSAKKQKASSQAEQSGAAKGHRAFEKTSDRKGQVAAEIVEDSSSVDSDDSIEQEIRKFLAEKAKVSVVRSREEEVKNETKELSTSTCFSVSVREPKLEPQQAEFSANREPKHEADIEPNLSAFPRLGSPGLAGGVAPGSSGILGRLYGSAAPQIHQTQPDSSAGNEKLLTEPLKHPDFFRVSELFSLKDLFEARVHLGHKRGCRHRLMEPYLFGCRLEQDIIDLDQTVEHLQQALNFTAHVAYRGGVILFISRNRQFSHLIEKTARDCGEYAHTRYWQGGLLTNAPVQYGKGVRLPDVIIFLSTLNNVFQQHVAIRDAAKMNIPTLGIVDSNCNPSLLTYPVPGNDDTPASIELYCKLFRMTINRAKDKRRQMELLHGLSTQSP</sequence>
<dbReference type="AlphaFoldDB" id="A0A8J7P2Y9"/>
<evidence type="ECO:0000313" key="11">
    <source>
        <dbReference type="EMBL" id="MBN3322395.1"/>
    </source>
</evidence>
<feature type="compositionally biased region" description="Acidic residues" evidence="9">
    <location>
        <begin position="373"/>
        <end position="383"/>
    </location>
</feature>
<protein>
    <recommendedName>
        <fullName evidence="7">Small ribosomal subunit protein uS2m</fullName>
    </recommendedName>
    <alternativeName>
        <fullName evidence="8">28S ribosomal protein S2, mitochondrial</fullName>
    </alternativeName>
</protein>
<keyword evidence="5" id="KW-0687">Ribonucleoprotein</keyword>
<comment type="subcellular location">
    <subcellularLocation>
        <location evidence="1">Mitochondrion</location>
    </subcellularLocation>
</comment>
<proteinExistence type="inferred from homology"/>
<dbReference type="InterPro" id="IPR023591">
    <property type="entry name" value="Ribosomal_uS2_flav_dom_sf"/>
</dbReference>
<evidence type="ECO:0000259" key="10">
    <source>
        <dbReference type="Pfam" id="PF15740"/>
    </source>
</evidence>
<evidence type="ECO:0000256" key="8">
    <source>
        <dbReference type="ARBA" id="ARBA00083109"/>
    </source>
</evidence>
<evidence type="ECO:0000256" key="4">
    <source>
        <dbReference type="ARBA" id="ARBA00023128"/>
    </source>
</evidence>
<evidence type="ECO:0000256" key="7">
    <source>
        <dbReference type="ARBA" id="ARBA00071390"/>
    </source>
</evidence>
<evidence type="ECO:0000256" key="5">
    <source>
        <dbReference type="ARBA" id="ARBA00023274"/>
    </source>
</evidence>
<feature type="domain" description="Protein phosphatase 1 regulatory subunit 26 N-terminal" evidence="10">
    <location>
        <begin position="1"/>
        <end position="633"/>
    </location>
</feature>
<feature type="region of interest" description="Disordered" evidence="9">
    <location>
        <begin position="201"/>
        <end position="223"/>
    </location>
</feature>
<keyword evidence="4" id="KW-0496">Mitochondrion</keyword>
<dbReference type="GO" id="GO:0004864">
    <property type="term" value="F:protein phosphatase inhibitor activity"/>
    <property type="evidence" value="ECO:0007669"/>
    <property type="project" value="InterPro"/>
</dbReference>
<dbReference type="GO" id="GO:0005743">
    <property type="term" value="C:mitochondrial inner membrane"/>
    <property type="evidence" value="ECO:0007669"/>
    <property type="project" value="UniProtKB-ARBA"/>
</dbReference>
<dbReference type="Pfam" id="PF15740">
    <property type="entry name" value="PPP1R26_N"/>
    <property type="match status" value="2"/>
</dbReference>
<feature type="region of interest" description="Disordered" evidence="9">
    <location>
        <begin position="576"/>
        <end position="607"/>
    </location>
</feature>
<accession>A0A8J7P2Y9</accession>
<feature type="region of interest" description="Disordered" evidence="9">
    <location>
        <begin position="706"/>
        <end position="800"/>
    </location>
</feature>
<feature type="compositionally biased region" description="Basic residues" evidence="9">
    <location>
        <begin position="739"/>
        <end position="757"/>
    </location>
</feature>
<keyword evidence="12" id="KW-1185">Reference proteome</keyword>
<evidence type="ECO:0000256" key="6">
    <source>
        <dbReference type="ARBA" id="ARBA00059792"/>
    </source>
</evidence>
<dbReference type="PANTHER" id="PTHR15724">
    <property type="entry name" value="PROTEIN PHOSPHATASE 1 REGULATORY SUBUNIT 26"/>
    <property type="match status" value="1"/>
</dbReference>
<feature type="region of interest" description="Disordered" evidence="9">
    <location>
        <begin position="143"/>
        <end position="163"/>
    </location>
</feature>
<reference evidence="11" key="1">
    <citation type="journal article" date="2021" name="Cell">
        <title>Tracing the genetic footprints of vertebrate landing in non-teleost ray-finned fishes.</title>
        <authorList>
            <person name="Bi X."/>
            <person name="Wang K."/>
            <person name="Yang L."/>
            <person name="Pan H."/>
            <person name="Jiang H."/>
            <person name="Wei Q."/>
            <person name="Fang M."/>
            <person name="Yu H."/>
            <person name="Zhu C."/>
            <person name="Cai Y."/>
            <person name="He Y."/>
            <person name="Gan X."/>
            <person name="Zeng H."/>
            <person name="Yu D."/>
            <person name="Zhu Y."/>
            <person name="Jiang H."/>
            <person name="Qiu Q."/>
            <person name="Yang H."/>
            <person name="Zhang Y.E."/>
            <person name="Wang W."/>
            <person name="Zhu M."/>
            <person name="He S."/>
            <person name="Zhang G."/>
        </authorList>
    </citation>
    <scope>NUCLEOTIDE SEQUENCE</scope>
    <source>
        <strain evidence="11">Allg_001</strain>
    </source>
</reference>
<comment type="caution">
    <text evidence="11">The sequence shown here is derived from an EMBL/GenBank/DDBJ whole genome shotgun (WGS) entry which is preliminary data.</text>
</comment>
<feature type="compositionally biased region" description="Basic and acidic residues" evidence="9">
    <location>
        <begin position="772"/>
        <end position="782"/>
    </location>
</feature>
<feature type="compositionally biased region" description="Polar residues" evidence="9">
    <location>
        <begin position="149"/>
        <end position="159"/>
    </location>
</feature>
<dbReference type="GO" id="GO:0005763">
    <property type="term" value="C:mitochondrial small ribosomal subunit"/>
    <property type="evidence" value="ECO:0007669"/>
    <property type="project" value="UniProtKB-ARBA"/>
</dbReference>
<dbReference type="PRINTS" id="PR00395">
    <property type="entry name" value="RIBOSOMALS2"/>
</dbReference>
<comment type="function">
    <text evidence="6">Required for mitoribosome formation and stability, and mitochondrial translation.</text>
</comment>
<comment type="similarity">
    <text evidence="2">Belongs to the universal ribosomal protein uS2 family.</text>
</comment>
<dbReference type="PROSITE" id="PS00962">
    <property type="entry name" value="RIBOSOMAL_S2_1"/>
    <property type="match status" value="1"/>
</dbReference>
<feature type="compositionally biased region" description="Basic residues" evidence="9">
    <location>
        <begin position="595"/>
        <end position="607"/>
    </location>
</feature>
<dbReference type="InterPro" id="IPR026130">
    <property type="entry name" value="PPP1R26"/>
</dbReference>
<dbReference type="InterPro" id="IPR001865">
    <property type="entry name" value="Ribosomal_uS2"/>
</dbReference>
<feature type="region of interest" description="Disordered" evidence="9">
    <location>
        <begin position="527"/>
        <end position="548"/>
    </location>
</feature>
<evidence type="ECO:0000256" key="2">
    <source>
        <dbReference type="ARBA" id="ARBA00006242"/>
    </source>
</evidence>
<dbReference type="InterPro" id="IPR031474">
    <property type="entry name" value="PPP1R26_N"/>
</dbReference>
<evidence type="ECO:0000256" key="9">
    <source>
        <dbReference type="SAM" id="MobiDB-lite"/>
    </source>
</evidence>
<dbReference type="CDD" id="cd01425">
    <property type="entry name" value="RPS2"/>
    <property type="match status" value="1"/>
</dbReference>
<feature type="compositionally biased region" description="Low complexity" evidence="9">
    <location>
        <begin position="209"/>
        <end position="223"/>
    </location>
</feature>
<feature type="region of interest" description="Disordered" evidence="9">
    <location>
        <begin position="250"/>
        <end position="276"/>
    </location>
</feature>
<name>A0A8J7P2Y9_ATRSP</name>
<feature type="non-terminal residue" evidence="11">
    <location>
        <position position="1"/>
    </location>
</feature>
<evidence type="ECO:0000256" key="1">
    <source>
        <dbReference type="ARBA" id="ARBA00004173"/>
    </source>
</evidence>
<dbReference type="Proteomes" id="UP000736164">
    <property type="component" value="Unassembled WGS sequence"/>
</dbReference>
<gene>
    <name evidence="11" type="primary">Mrps2</name>
    <name evidence="11" type="ORF">GTO95_0013353</name>
</gene>
<feature type="region of interest" description="Disordered" evidence="9">
    <location>
        <begin position="354"/>
        <end position="383"/>
    </location>
</feature>
<dbReference type="EMBL" id="JAAWVO010060233">
    <property type="protein sequence ID" value="MBN3322395.1"/>
    <property type="molecule type" value="Genomic_DNA"/>
</dbReference>
<feature type="region of interest" description="Disordered" evidence="9">
    <location>
        <begin position="308"/>
        <end position="335"/>
    </location>
</feature>
<keyword evidence="3" id="KW-0689">Ribosomal protein</keyword>
<feature type="non-terminal residue" evidence="11">
    <location>
        <position position="1134"/>
    </location>
</feature>
<dbReference type="InterPro" id="IPR005706">
    <property type="entry name" value="Ribosomal_uS2_bac/mit/plastid"/>
</dbReference>
<dbReference type="Pfam" id="PF00318">
    <property type="entry name" value="Ribosomal_S2"/>
    <property type="match status" value="2"/>
</dbReference>
<dbReference type="PANTHER" id="PTHR15724:SF0">
    <property type="entry name" value="PROTEIN PHOSPHATASE 1 REGULATORY SUBUNIT 26"/>
    <property type="match status" value="1"/>
</dbReference>
<feature type="compositionally biased region" description="Low complexity" evidence="9">
    <location>
        <begin position="536"/>
        <end position="545"/>
    </location>
</feature>
<feature type="region of interest" description="Disordered" evidence="9">
    <location>
        <begin position="433"/>
        <end position="459"/>
    </location>
</feature>
<dbReference type="GO" id="GO:0006412">
    <property type="term" value="P:translation"/>
    <property type="evidence" value="ECO:0007669"/>
    <property type="project" value="InterPro"/>
</dbReference>
<evidence type="ECO:0000313" key="12">
    <source>
        <dbReference type="Proteomes" id="UP000736164"/>
    </source>
</evidence>
<dbReference type="FunFam" id="3.40.50.10490:FF:000026">
    <property type="entry name" value="28S ribosomal protein S2, mitochondrial"/>
    <property type="match status" value="1"/>
</dbReference>
<dbReference type="InterPro" id="IPR018130">
    <property type="entry name" value="Ribosomal_uS2_CS"/>
</dbReference>
<dbReference type="HAMAP" id="MF_00291_B">
    <property type="entry name" value="Ribosomal_uS2_B"/>
    <property type="match status" value="1"/>
</dbReference>
<feature type="compositionally biased region" description="Basic residues" evidence="9">
    <location>
        <begin position="715"/>
        <end position="726"/>
    </location>
</feature>
<organism evidence="11 12">
    <name type="scientific">Atractosteus spatula</name>
    <name type="common">Alligator gar</name>
    <name type="synonym">Lepisosteus spatula</name>
    <dbReference type="NCBI Taxonomy" id="7917"/>
    <lineage>
        <taxon>Eukaryota</taxon>
        <taxon>Metazoa</taxon>
        <taxon>Chordata</taxon>
        <taxon>Craniata</taxon>
        <taxon>Vertebrata</taxon>
        <taxon>Euteleostomi</taxon>
        <taxon>Actinopterygii</taxon>
        <taxon>Neopterygii</taxon>
        <taxon>Holostei</taxon>
        <taxon>Semionotiformes</taxon>
        <taxon>Lepisosteidae</taxon>
        <taxon>Atractosteus</taxon>
    </lineage>
</organism>
<dbReference type="Gene3D" id="3.40.50.10490">
    <property type="entry name" value="Glucose-6-phosphate isomerase like protein, domain 1"/>
    <property type="match status" value="1"/>
</dbReference>
<feature type="domain" description="Protein phosphatase 1 regulatory subunit 26 N-terminal" evidence="10">
    <location>
        <begin position="639"/>
        <end position="816"/>
    </location>
</feature>
<dbReference type="SUPFAM" id="SSF52313">
    <property type="entry name" value="Ribosomal protein S2"/>
    <property type="match status" value="1"/>
</dbReference>
<dbReference type="GO" id="GO:0003735">
    <property type="term" value="F:structural constituent of ribosome"/>
    <property type="evidence" value="ECO:0007669"/>
    <property type="project" value="InterPro"/>
</dbReference>